<dbReference type="RefSeq" id="WP_001247499.1">
    <property type="nucleotide sequence ID" value="NZ_CP009334.1"/>
</dbReference>
<accession>A0A0B5N947</accession>
<feature type="transmembrane region" description="Helical" evidence="1">
    <location>
        <begin position="6"/>
        <end position="24"/>
    </location>
</feature>
<gene>
    <name evidence="2" type="ORF">BF38_5983</name>
    <name evidence="3" type="ORF">FO599_01015</name>
    <name evidence="4" type="ORF">FOC89_00975</name>
</gene>
<geneLocation type="plasmid" evidence="2 5">
    <name>2</name>
</geneLocation>
<dbReference type="Proteomes" id="UP001181533">
    <property type="component" value="Unassembled WGS sequence"/>
</dbReference>
<sequence length="71" mass="8416">MRPITFYAQIIQIAIIPVLAYKLVVEGLFLYKISPLTVILFLLNMIVMYLHNPVWHELLSKWRNSNKDKED</sequence>
<dbReference type="EMBL" id="VKQN01000001">
    <property type="protein sequence ID" value="MDR4174711.1"/>
    <property type="molecule type" value="Genomic_DNA"/>
</dbReference>
<evidence type="ECO:0000313" key="2">
    <source>
        <dbReference type="EMBL" id="AJG74214.1"/>
    </source>
</evidence>
<evidence type="ECO:0000313" key="5">
    <source>
        <dbReference type="Proteomes" id="UP000031876"/>
    </source>
</evidence>
<keyword evidence="4" id="KW-0614">Plasmid</keyword>
<dbReference type="EMBL" id="CP053979">
    <property type="protein sequence ID" value="QKH22593.1"/>
    <property type="molecule type" value="Genomic_DNA"/>
</dbReference>
<evidence type="ECO:0000313" key="3">
    <source>
        <dbReference type="EMBL" id="MDR4174711.1"/>
    </source>
</evidence>
<evidence type="ECO:0000256" key="1">
    <source>
        <dbReference type="SAM" id="Phobius"/>
    </source>
</evidence>
<proteinExistence type="predicted"/>
<evidence type="ECO:0000313" key="6">
    <source>
        <dbReference type="Proteomes" id="UP000501107"/>
    </source>
</evidence>
<geneLocation type="plasmid" evidence="4 6">
    <name>unnamed3</name>
</geneLocation>
<dbReference type="AlphaFoldDB" id="A0A0B5N947"/>
<keyword evidence="1" id="KW-0812">Transmembrane</keyword>
<keyword evidence="1" id="KW-1133">Transmembrane helix</keyword>
<reference evidence="4 6" key="3">
    <citation type="submission" date="2020-05" db="EMBL/GenBank/DDBJ databases">
        <title>FDA dAtabase for Regulatory Grade micrObial Sequences (FDA-ARGOS): Supporting development and validation of Infectious Disease Dx tests.</title>
        <authorList>
            <person name="Nelson B."/>
            <person name="Plummer A."/>
            <person name="Tallon L."/>
            <person name="Sadzewicz L."/>
            <person name="Zhao X."/>
            <person name="Vavikolanu K."/>
            <person name="Mehta A."/>
            <person name="Aluvathingal J."/>
            <person name="Nadendla S."/>
            <person name="Myers T."/>
            <person name="Yan Y."/>
            <person name="Sichtig H."/>
        </authorList>
    </citation>
    <scope>NUCLEOTIDE SEQUENCE [LARGE SCALE GENOMIC DNA]</scope>
    <source>
        <strain evidence="4 6">FDAARGOS_795</strain>
        <plasmid evidence="4 6">unnamed3</plasmid>
    </source>
</reference>
<keyword evidence="1" id="KW-0472">Membrane</keyword>
<organism evidence="4 6">
    <name type="scientific">Bacillus thuringiensis</name>
    <dbReference type="NCBI Taxonomy" id="1428"/>
    <lineage>
        <taxon>Bacteria</taxon>
        <taxon>Bacillati</taxon>
        <taxon>Bacillota</taxon>
        <taxon>Bacilli</taxon>
        <taxon>Bacillales</taxon>
        <taxon>Bacillaceae</taxon>
        <taxon>Bacillus</taxon>
        <taxon>Bacillus cereus group</taxon>
    </lineage>
</organism>
<dbReference type="Proteomes" id="UP000501107">
    <property type="component" value="Plasmid unnamed3"/>
</dbReference>
<name>A0A0B5N947_BACTU</name>
<feature type="transmembrane region" description="Helical" evidence="1">
    <location>
        <begin position="36"/>
        <end position="55"/>
    </location>
</feature>
<reference evidence="3" key="2">
    <citation type="submission" date="2019-07" db="EMBL/GenBank/DDBJ databases">
        <title>Phylogenomic Reclassification of ATCC Bacillus Strains and Various Taxa within the Genus Bacillus.</title>
        <authorList>
            <person name="Riojas M.A."/>
            <person name="Frank A.M."/>
            <person name="Fenn S.L."/>
            <person name="King S.P."/>
            <person name="Brower S.M."/>
            <person name="Hazbon M.H."/>
        </authorList>
    </citation>
    <scope>NUCLEOTIDE SEQUENCE</scope>
    <source>
        <strain evidence="3">ATCC 35646</strain>
    </source>
</reference>
<dbReference type="Proteomes" id="UP000031876">
    <property type="component" value="Plasmid 2"/>
</dbReference>
<dbReference type="EMBL" id="CP009334">
    <property type="protein sequence ID" value="AJG74214.1"/>
    <property type="molecule type" value="Genomic_DNA"/>
</dbReference>
<protein>
    <submittedName>
        <fullName evidence="2">Membrane protein</fullName>
    </submittedName>
</protein>
<dbReference type="KEGG" id="btw:BF38_5983"/>
<reference evidence="2 5" key="1">
    <citation type="journal article" date="2015" name="Genome Announc.">
        <title>Complete genome sequences for 35 biothreat assay-relevant bacillus species.</title>
        <authorList>
            <person name="Johnson S.L."/>
            <person name="Daligault H.E."/>
            <person name="Davenport K.W."/>
            <person name="Jaissle J."/>
            <person name="Frey K.G."/>
            <person name="Ladner J.T."/>
            <person name="Broomall S.M."/>
            <person name="Bishop-Lilly K.A."/>
            <person name="Bruce D.C."/>
            <person name="Gibbons H.S."/>
            <person name="Coyne S.R."/>
            <person name="Lo C.C."/>
            <person name="Meincke L."/>
            <person name="Munk A.C."/>
            <person name="Koroleva G.I."/>
            <person name="Rosenzweig C.N."/>
            <person name="Palacios G.F."/>
            <person name="Redden C.L."/>
            <person name="Minogue T.D."/>
            <person name="Chain P.S."/>
        </authorList>
    </citation>
    <scope>NUCLEOTIDE SEQUENCE [LARGE SCALE GENOMIC DNA]</scope>
    <source>
        <strain evidence="2 5">HD1011</strain>
        <plasmid evidence="2 5">2</plasmid>
    </source>
</reference>
<evidence type="ECO:0000313" key="4">
    <source>
        <dbReference type="EMBL" id="QKH22593.1"/>
    </source>
</evidence>